<dbReference type="OrthoDB" id="38589at2759"/>
<name>A0A8J5W6I5_ZIZPA</name>
<dbReference type="PANTHER" id="PTHR31032:SF1">
    <property type="entry name" value="PGR5-LIKE PROTEIN 1B, CHLOROPLASTIC"/>
    <property type="match status" value="1"/>
</dbReference>
<dbReference type="GO" id="GO:0009535">
    <property type="term" value="C:chloroplast thylakoid membrane"/>
    <property type="evidence" value="ECO:0007669"/>
    <property type="project" value="InterPro"/>
</dbReference>
<keyword evidence="1" id="KW-1133">Transmembrane helix</keyword>
<evidence type="ECO:0000313" key="2">
    <source>
        <dbReference type="EMBL" id="KAG8080824.1"/>
    </source>
</evidence>
<keyword evidence="1" id="KW-0472">Membrane</keyword>
<proteinExistence type="predicted"/>
<keyword evidence="1" id="KW-0812">Transmembrane</keyword>
<dbReference type="Proteomes" id="UP000729402">
    <property type="component" value="Unassembled WGS sequence"/>
</dbReference>
<dbReference type="GO" id="GO:0009773">
    <property type="term" value="P:photosynthetic electron transport in photosystem I"/>
    <property type="evidence" value="ECO:0007669"/>
    <property type="project" value="InterPro"/>
</dbReference>
<sequence length="441" mass="48511">MSELIETYKTEMRCEIVVGVFDRPDIEPEIDSLFPILVVPAPSDPPNNASTEAPNNAPSEAPVVVSIFQMYAVWFPDGCSMLQLRTSPTAALVVASPSGASCACHGLRRVALAAIPSPLAPAPPDAPGGALRRRRRVHFLEVSRRHGGAAVGPAGAGPCRGWLAGRCWRRHRLRAAEADRQGGVQQGDDVVDGNVLPYCSINRKEKKTIGEMEQEFLQALQAFYYDKTALMSNEEFDNLKEELMWEGSSVVMLTPDEQRLLEASMAYVSGNPIMTDAEFDELKLRLRKEGSEIVQEDVPANVPAAVVALTLFFFLDDFTGFEITYLLELPEPFSFIFTWFAALPLIFWIAQAITSAIVKDFLILKGPCPNCGNENLSFFGTILSVPSGGANTVSNVQIVVLHCVIEGHFGYRSCSLSNSVVYMETNTNLSYFDNHVVKHRF</sequence>
<accession>A0A8J5W6I5</accession>
<reference evidence="2" key="2">
    <citation type="submission" date="2021-02" db="EMBL/GenBank/DDBJ databases">
        <authorList>
            <person name="Kimball J.A."/>
            <person name="Haas M.W."/>
            <person name="Macchietto M."/>
            <person name="Kono T."/>
            <person name="Duquette J."/>
            <person name="Shao M."/>
        </authorList>
    </citation>
    <scope>NUCLEOTIDE SEQUENCE</scope>
    <source>
        <tissue evidence="2">Fresh leaf tissue</tissue>
    </source>
</reference>
<evidence type="ECO:0008006" key="4">
    <source>
        <dbReference type="Google" id="ProtNLM"/>
    </source>
</evidence>
<comment type="caution">
    <text evidence="2">The sequence shown here is derived from an EMBL/GenBank/DDBJ whole genome shotgun (WGS) entry which is preliminary data.</text>
</comment>
<dbReference type="AlphaFoldDB" id="A0A8J5W6I5"/>
<evidence type="ECO:0000256" key="1">
    <source>
        <dbReference type="SAM" id="Phobius"/>
    </source>
</evidence>
<dbReference type="GO" id="GO:0016730">
    <property type="term" value="F:oxidoreductase activity, acting on iron-sulfur proteins as donors"/>
    <property type="evidence" value="ECO:0007669"/>
    <property type="project" value="InterPro"/>
</dbReference>
<dbReference type="PANTHER" id="PTHR31032">
    <property type="entry name" value="PGR5-LIKE PROTEIN 1B, CHLOROPLASTIC"/>
    <property type="match status" value="1"/>
</dbReference>
<evidence type="ECO:0000313" key="3">
    <source>
        <dbReference type="Proteomes" id="UP000729402"/>
    </source>
</evidence>
<feature type="transmembrane region" description="Helical" evidence="1">
    <location>
        <begin position="335"/>
        <end position="358"/>
    </location>
</feature>
<organism evidence="2 3">
    <name type="scientific">Zizania palustris</name>
    <name type="common">Northern wild rice</name>
    <dbReference type="NCBI Taxonomy" id="103762"/>
    <lineage>
        <taxon>Eukaryota</taxon>
        <taxon>Viridiplantae</taxon>
        <taxon>Streptophyta</taxon>
        <taxon>Embryophyta</taxon>
        <taxon>Tracheophyta</taxon>
        <taxon>Spermatophyta</taxon>
        <taxon>Magnoliopsida</taxon>
        <taxon>Liliopsida</taxon>
        <taxon>Poales</taxon>
        <taxon>Poaceae</taxon>
        <taxon>BOP clade</taxon>
        <taxon>Oryzoideae</taxon>
        <taxon>Oryzeae</taxon>
        <taxon>Zizaniinae</taxon>
        <taxon>Zizania</taxon>
    </lineage>
</organism>
<dbReference type="EMBL" id="JAAALK010000282">
    <property type="protein sequence ID" value="KAG8080824.1"/>
    <property type="molecule type" value="Genomic_DNA"/>
</dbReference>
<protein>
    <recommendedName>
        <fullName evidence="4">PGR5-like protein 1A, chloroplastic</fullName>
    </recommendedName>
</protein>
<reference evidence="2" key="1">
    <citation type="journal article" date="2021" name="bioRxiv">
        <title>Whole Genome Assembly and Annotation of Northern Wild Rice, Zizania palustris L., Supports a Whole Genome Duplication in the Zizania Genus.</title>
        <authorList>
            <person name="Haas M."/>
            <person name="Kono T."/>
            <person name="Macchietto M."/>
            <person name="Millas R."/>
            <person name="McGilp L."/>
            <person name="Shao M."/>
            <person name="Duquette J."/>
            <person name="Hirsch C.N."/>
            <person name="Kimball J."/>
        </authorList>
    </citation>
    <scope>NUCLEOTIDE SEQUENCE</scope>
    <source>
        <tissue evidence="2">Fresh leaf tissue</tissue>
    </source>
</reference>
<dbReference type="InterPro" id="IPR039987">
    <property type="entry name" value="PGRL1"/>
</dbReference>
<gene>
    <name evidence="2" type="ORF">GUJ93_ZPchr0007g4893</name>
</gene>
<keyword evidence="3" id="KW-1185">Reference proteome</keyword>